<dbReference type="InterPro" id="IPR016187">
    <property type="entry name" value="CTDL_fold"/>
</dbReference>
<reference evidence="3" key="2">
    <citation type="submission" date="2025-09" db="UniProtKB">
        <authorList>
            <consortium name="Ensembl"/>
        </authorList>
    </citation>
    <scope>IDENTIFICATION</scope>
</reference>
<dbReference type="Ensembl" id="ENSSLUT00000035550.1">
    <property type="protein sequence ID" value="ENSSLUP00000034478.1"/>
    <property type="gene ID" value="ENSSLUG00000015325.1"/>
</dbReference>
<dbReference type="Gene3D" id="3.10.100.10">
    <property type="entry name" value="Mannose-Binding Protein A, subunit A"/>
    <property type="match status" value="1"/>
</dbReference>
<dbReference type="AlphaFoldDB" id="A0A8C9Z8H5"/>
<dbReference type="PANTHER" id="PTHR45784:SF3">
    <property type="entry name" value="C-TYPE LECTIN DOMAIN FAMILY 4 MEMBER K-LIKE-RELATED"/>
    <property type="match status" value="1"/>
</dbReference>
<dbReference type="PANTHER" id="PTHR45784">
    <property type="entry name" value="C-TYPE LECTIN DOMAIN FAMILY 20 MEMBER A-RELATED"/>
    <property type="match status" value="1"/>
</dbReference>
<dbReference type="Pfam" id="PF00059">
    <property type="entry name" value="Lectin_C"/>
    <property type="match status" value="1"/>
</dbReference>
<dbReference type="InterPro" id="IPR001304">
    <property type="entry name" value="C-type_lectin-like"/>
</dbReference>
<dbReference type="SMART" id="SM00034">
    <property type="entry name" value="CLECT"/>
    <property type="match status" value="1"/>
</dbReference>
<dbReference type="PROSITE" id="PS50041">
    <property type="entry name" value="C_TYPE_LECTIN_2"/>
    <property type="match status" value="1"/>
</dbReference>
<evidence type="ECO:0000256" key="1">
    <source>
        <dbReference type="ARBA" id="ARBA00023157"/>
    </source>
</evidence>
<dbReference type="Proteomes" id="UP000694568">
    <property type="component" value="Unplaced"/>
</dbReference>
<evidence type="ECO:0000259" key="2">
    <source>
        <dbReference type="PROSITE" id="PS50041"/>
    </source>
</evidence>
<reference evidence="3" key="1">
    <citation type="submission" date="2025-08" db="UniProtKB">
        <authorList>
            <consortium name="Ensembl"/>
        </authorList>
    </citation>
    <scope>IDENTIFICATION</scope>
</reference>
<organism evidence="3 4">
    <name type="scientific">Sander lucioperca</name>
    <name type="common">Pike-perch</name>
    <name type="synonym">Perca lucioperca</name>
    <dbReference type="NCBI Taxonomy" id="283035"/>
    <lineage>
        <taxon>Eukaryota</taxon>
        <taxon>Metazoa</taxon>
        <taxon>Chordata</taxon>
        <taxon>Craniata</taxon>
        <taxon>Vertebrata</taxon>
        <taxon>Euteleostomi</taxon>
        <taxon>Actinopterygii</taxon>
        <taxon>Neopterygii</taxon>
        <taxon>Teleostei</taxon>
        <taxon>Neoteleostei</taxon>
        <taxon>Acanthomorphata</taxon>
        <taxon>Eupercaria</taxon>
        <taxon>Perciformes</taxon>
        <taxon>Percoidei</taxon>
        <taxon>Percidae</taxon>
        <taxon>Luciopercinae</taxon>
        <taxon>Sander</taxon>
    </lineage>
</organism>
<name>A0A8C9Z8H5_SANLU</name>
<sequence length="154" mass="17738">VAFSEHFLLLWKILPQMWHGWEASTLLCALFSGPDVTFILIDISMTWPAAQSYCREQYTDLASVRNSTENQKVKELIPTGESVWIGLFRDSWKWSDGSTSLFRYWNTGEPNKNGNENCVATAFSQSGRWEDWNCDVKRAFICFGPGLLQRWMGI</sequence>
<protein>
    <recommendedName>
        <fullName evidence="2">C-type lectin domain-containing protein</fullName>
    </recommendedName>
</protein>
<dbReference type="InterPro" id="IPR016186">
    <property type="entry name" value="C-type_lectin-like/link_sf"/>
</dbReference>
<proteinExistence type="predicted"/>
<dbReference type="SUPFAM" id="SSF56436">
    <property type="entry name" value="C-type lectin-like"/>
    <property type="match status" value="1"/>
</dbReference>
<feature type="domain" description="C-type lectin" evidence="2">
    <location>
        <begin position="45"/>
        <end position="143"/>
    </location>
</feature>
<dbReference type="PROSITE" id="PS00615">
    <property type="entry name" value="C_TYPE_LECTIN_1"/>
    <property type="match status" value="1"/>
</dbReference>
<evidence type="ECO:0000313" key="3">
    <source>
        <dbReference type="Ensembl" id="ENSSLUP00000034478.1"/>
    </source>
</evidence>
<keyword evidence="1" id="KW-1015">Disulfide bond</keyword>
<dbReference type="GeneTree" id="ENSGT01100000263473"/>
<evidence type="ECO:0000313" key="4">
    <source>
        <dbReference type="Proteomes" id="UP000694568"/>
    </source>
</evidence>
<dbReference type="InterPro" id="IPR018378">
    <property type="entry name" value="C-type_lectin_CS"/>
</dbReference>
<keyword evidence="4" id="KW-1185">Reference proteome</keyword>
<accession>A0A8C9Z8H5</accession>